<dbReference type="RefSeq" id="WP_394386566.1">
    <property type="nucleotide sequence ID" value="NZ_JBIGIB010000005.1"/>
</dbReference>
<reference evidence="1 2" key="1">
    <citation type="submission" date="2024-08" db="EMBL/GenBank/DDBJ databases">
        <authorList>
            <person name="Lu H."/>
        </authorList>
    </citation>
    <scope>NUCLEOTIDE SEQUENCE [LARGE SCALE GENOMIC DNA]</scope>
    <source>
        <strain evidence="1 2">BYS87W</strain>
    </source>
</reference>
<comment type="caution">
    <text evidence="1">The sequence shown here is derived from an EMBL/GenBank/DDBJ whole genome shotgun (WGS) entry which is preliminary data.</text>
</comment>
<sequence>MNTQQPSPLHGAARRTRRFDPTLPPLVFLDFDGVLHPNQTTPDQRFEHVDVLMDLLDEHPEAELVVSSSWRFHFGWDDLLAEVPSRLAKRLVTATGPALPGRFQRHAEIKNFLGRLEVDGQGVRPWRALDDCAWEFPSNCTELIACDGARGVQEGELYELQEWLSQLSSCRLAIDTGGAPASPELARRAVEVLDAADIPNVALLQRTFRLSYSEALHMLGAYLHHTR</sequence>
<dbReference type="Pfam" id="PF18143">
    <property type="entry name" value="HAD_SAK_2"/>
    <property type="match status" value="1"/>
</dbReference>
<protein>
    <submittedName>
        <fullName evidence="1">HAD domain-containing protein</fullName>
    </submittedName>
</protein>
<dbReference type="Proteomes" id="UP001606303">
    <property type="component" value="Unassembled WGS sequence"/>
</dbReference>
<gene>
    <name evidence="1" type="ORF">ACG01O_17425</name>
</gene>
<proteinExistence type="predicted"/>
<name>A0ABW7H2K1_9BURK</name>
<evidence type="ECO:0000313" key="1">
    <source>
        <dbReference type="EMBL" id="MFG6468408.1"/>
    </source>
</evidence>
<accession>A0ABW7H2K1</accession>
<dbReference type="EMBL" id="JBIGIB010000005">
    <property type="protein sequence ID" value="MFG6468408.1"/>
    <property type="molecule type" value="Genomic_DNA"/>
</dbReference>
<organism evidence="1 2">
    <name type="scientific">Pelomonas baiyunensis</name>
    <dbReference type="NCBI Taxonomy" id="3299026"/>
    <lineage>
        <taxon>Bacteria</taxon>
        <taxon>Pseudomonadati</taxon>
        <taxon>Pseudomonadota</taxon>
        <taxon>Betaproteobacteria</taxon>
        <taxon>Burkholderiales</taxon>
        <taxon>Sphaerotilaceae</taxon>
        <taxon>Roseateles</taxon>
    </lineage>
</organism>
<keyword evidence="2" id="KW-1185">Reference proteome</keyword>
<evidence type="ECO:0000313" key="2">
    <source>
        <dbReference type="Proteomes" id="UP001606303"/>
    </source>
</evidence>